<sequence>MKPPRIPTAPGDDRGSVTIEAAISISALIVLCALIVAGVVTLAAHVAAIDLAGAAARGHAIGRELTPGPEVRVTVTENAGIVTAAVTVPAPLGAVTARAFYPVEYPGEPR</sequence>
<proteinExistence type="predicted"/>
<protein>
    <recommendedName>
        <fullName evidence="4">TadE-like protein</fullName>
    </recommendedName>
</protein>
<keyword evidence="1" id="KW-0472">Membrane</keyword>
<keyword evidence="1" id="KW-1133">Transmembrane helix</keyword>
<dbReference type="RefSeq" id="WP_198735054.1">
    <property type="nucleotide sequence ID" value="NZ_JAEIOT010000004.1"/>
</dbReference>
<keyword evidence="1" id="KW-0812">Transmembrane</keyword>
<evidence type="ECO:0008006" key="4">
    <source>
        <dbReference type="Google" id="ProtNLM"/>
    </source>
</evidence>
<reference evidence="2 3" key="1">
    <citation type="submission" date="2020-12" db="EMBL/GenBank/DDBJ databases">
        <title>Genome public.</title>
        <authorList>
            <person name="Sun Q."/>
        </authorList>
    </citation>
    <scope>NUCLEOTIDE SEQUENCE [LARGE SCALE GENOMIC DNA]</scope>
    <source>
        <strain evidence="2 3">CCM 8864</strain>
    </source>
</reference>
<name>A0ABS0VS55_9CORY</name>
<dbReference type="EMBL" id="JAEIOT010000004">
    <property type="protein sequence ID" value="MBI8999611.1"/>
    <property type="molecule type" value="Genomic_DNA"/>
</dbReference>
<organism evidence="2 3">
    <name type="scientific">Corynebacterium marambiense</name>
    <dbReference type="NCBI Taxonomy" id="2765364"/>
    <lineage>
        <taxon>Bacteria</taxon>
        <taxon>Bacillati</taxon>
        <taxon>Actinomycetota</taxon>
        <taxon>Actinomycetes</taxon>
        <taxon>Mycobacteriales</taxon>
        <taxon>Corynebacteriaceae</taxon>
        <taxon>Corynebacterium</taxon>
    </lineage>
</organism>
<evidence type="ECO:0000256" key="1">
    <source>
        <dbReference type="SAM" id="Phobius"/>
    </source>
</evidence>
<comment type="caution">
    <text evidence="2">The sequence shown here is derived from an EMBL/GenBank/DDBJ whole genome shotgun (WGS) entry which is preliminary data.</text>
</comment>
<accession>A0ABS0VS55</accession>
<evidence type="ECO:0000313" key="3">
    <source>
        <dbReference type="Proteomes" id="UP000625574"/>
    </source>
</evidence>
<gene>
    <name evidence="2" type="ORF">JDV76_01255</name>
</gene>
<keyword evidence="3" id="KW-1185">Reference proteome</keyword>
<feature type="transmembrane region" description="Helical" evidence="1">
    <location>
        <begin position="21"/>
        <end position="44"/>
    </location>
</feature>
<evidence type="ECO:0000313" key="2">
    <source>
        <dbReference type="EMBL" id="MBI8999611.1"/>
    </source>
</evidence>
<dbReference type="Proteomes" id="UP000625574">
    <property type="component" value="Unassembled WGS sequence"/>
</dbReference>